<dbReference type="EMBL" id="JAAYEE010000075">
    <property type="protein sequence ID" value="NLW34712.1"/>
    <property type="molecule type" value="Genomic_DNA"/>
</dbReference>
<dbReference type="SUPFAM" id="SSF143631">
    <property type="entry name" value="ApbE-like"/>
    <property type="match status" value="1"/>
</dbReference>
<evidence type="ECO:0000313" key="1">
    <source>
        <dbReference type="EMBL" id="NLW34712.1"/>
    </source>
</evidence>
<reference evidence="1" key="2">
    <citation type="submission" date="2020-01" db="EMBL/GenBank/DDBJ databases">
        <authorList>
            <person name="Campanaro S."/>
        </authorList>
    </citation>
    <scope>NUCLEOTIDE SEQUENCE</scope>
    <source>
        <strain evidence="1">AS06rmzACSIP_7</strain>
    </source>
</reference>
<reference evidence="1" key="1">
    <citation type="journal article" date="2020" name="Biotechnol. Biofuels">
        <title>New insights from the biogas microbiome by comprehensive genome-resolved metagenomics of nearly 1600 species originating from multiple anaerobic digesters.</title>
        <authorList>
            <person name="Campanaro S."/>
            <person name="Treu L."/>
            <person name="Rodriguez-R L.M."/>
            <person name="Kovalovszki A."/>
            <person name="Ziels R.M."/>
            <person name="Maus I."/>
            <person name="Zhu X."/>
            <person name="Kougias P.G."/>
            <person name="Basile A."/>
            <person name="Luo G."/>
            <person name="Schluter A."/>
            <person name="Konstantinidis K.T."/>
            <person name="Angelidaki I."/>
        </authorList>
    </citation>
    <scope>NUCLEOTIDE SEQUENCE</scope>
    <source>
        <strain evidence="1">AS06rmzACSIP_7</strain>
    </source>
</reference>
<dbReference type="Proteomes" id="UP000777265">
    <property type="component" value="Unassembled WGS sequence"/>
</dbReference>
<protein>
    <submittedName>
        <fullName evidence="1">UPF0280 family protein</fullName>
    </submittedName>
</protein>
<dbReference type="AlphaFoldDB" id="A0A971S113"/>
<evidence type="ECO:0000313" key="2">
    <source>
        <dbReference type="Proteomes" id="UP000777265"/>
    </source>
</evidence>
<dbReference type="InterPro" id="IPR003374">
    <property type="entry name" value="ApbE-like_sf"/>
</dbReference>
<sequence length="240" mass="26336">MHEERFYRGIGKPDDLRCYEVRFKETDLLCCTRTDLKSYIEDRLFFYRHQLEEYIMGRTAFRDSLAPIHSDPFAPALAKEMIEGSARVGVGPMATVAGAIAEFLGRDIGPLTGEYIVENGGDICLRTERERMILVYAKNSPFSQRIALKLKGRDKPYGVCTSSGTVGHSLSLGRADAVCVVADSALFADGLATCIGNIVKQKDDIPMAIEKGKAFPGVIGILIVVGDSLGIWGDLNIIRV</sequence>
<comment type="caution">
    <text evidence="1">The sequence shown here is derived from an EMBL/GenBank/DDBJ whole genome shotgun (WGS) entry which is preliminary data.</text>
</comment>
<dbReference type="Gene3D" id="3.10.520.10">
    <property type="entry name" value="ApbE-like domains"/>
    <property type="match status" value="1"/>
</dbReference>
<name>A0A971S113_9BACT</name>
<organism evidence="1 2">
    <name type="scientific">Syntrophorhabdus aromaticivorans</name>
    <dbReference type="NCBI Taxonomy" id="328301"/>
    <lineage>
        <taxon>Bacteria</taxon>
        <taxon>Pseudomonadati</taxon>
        <taxon>Thermodesulfobacteriota</taxon>
        <taxon>Syntrophorhabdia</taxon>
        <taxon>Syntrophorhabdales</taxon>
        <taxon>Syntrophorhabdaceae</taxon>
        <taxon>Syntrophorhabdus</taxon>
    </lineage>
</organism>
<accession>A0A971S113</accession>
<proteinExistence type="predicted"/>
<gene>
    <name evidence="1" type="ORF">GXY80_04415</name>
</gene>